<evidence type="ECO:0000313" key="2">
    <source>
        <dbReference type="EMBL" id="PUA47032.1"/>
    </source>
</evidence>
<dbReference type="RefSeq" id="WP_108543405.1">
    <property type="nucleotide sequence ID" value="NZ_PYJM01000001.1"/>
</dbReference>
<dbReference type="SUPFAM" id="SSF55729">
    <property type="entry name" value="Acyl-CoA N-acyltransferases (Nat)"/>
    <property type="match status" value="1"/>
</dbReference>
<dbReference type="InterPro" id="IPR051531">
    <property type="entry name" value="N-acetyltransferase"/>
</dbReference>
<comment type="caution">
    <text evidence="2">The sequence shown here is derived from an EMBL/GenBank/DDBJ whole genome shotgun (WGS) entry which is preliminary data.</text>
</comment>
<organism evidence="2 3">
    <name type="scientific">Pseudomonas protegens</name>
    <dbReference type="NCBI Taxonomy" id="380021"/>
    <lineage>
        <taxon>Bacteria</taxon>
        <taxon>Pseudomonadati</taxon>
        <taxon>Pseudomonadota</taxon>
        <taxon>Gammaproteobacteria</taxon>
        <taxon>Pseudomonadales</taxon>
        <taxon>Pseudomonadaceae</taxon>
        <taxon>Pseudomonas</taxon>
    </lineage>
</organism>
<feature type="domain" description="N-acetyltransferase" evidence="1">
    <location>
        <begin position="11"/>
        <end position="173"/>
    </location>
</feature>
<dbReference type="PROSITE" id="PS51186">
    <property type="entry name" value="GNAT"/>
    <property type="match status" value="1"/>
</dbReference>
<reference evidence="2 3" key="1">
    <citation type="submission" date="2018-03" db="EMBL/GenBank/DDBJ databases">
        <title>Draft genome sequence of the plant growth promoting rhizobacterium Pseudomonas protegens strain BNJ-SS-45 isolated from wheat (Triticum aestivum) rhizosphere.</title>
        <authorList>
            <person name="Bajpai A."/>
            <person name="Shende K."/>
            <person name="Meena N."/>
            <person name="Upadhyayula S.R."/>
            <person name="Suravajhala P."/>
            <person name="Medicherla K.M."/>
            <person name="Johri B.N."/>
        </authorList>
    </citation>
    <scope>NUCLEOTIDE SEQUENCE [LARGE SCALE GENOMIC DNA]</scope>
    <source>
        <strain evidence="2 3">BNJ-SS-45</strain>
    </source>
</reference>
<dbReference type="EMBL" id="PYJM01000001">
    <property type="protein sequence ID" value="PUA47032.1"/>
    <property type="molecule type" value="Genomic_DNA"/>
</dbReference>
<dbReference type="PANTHER" id="PTHR43792">
    <property type="entry name" value="GNAT FAMILY, PUTATIVE (AFU_ORTHOLOGUE AFUA_3G00765)-RELATED-RELATED"/>
    <property type="match status" value="1"/>
</dbReference>
<dbReference type="InterPro" id="IPR016181">
    <property type="entry name" value="Acyl_CoA_acyltransferase"/>
</dbReference>
<dbReference type="InterPro" id="IPR000182">
    <property type="entry name" value="GNAT_dom"/>
</dbReference>
<keyword evidence="2" id="KW-0808">Transferase</keyword>
<dbReference type="PANTHER" id="PTHR43792:SF1">
    <property type="entry name" value="N-ACETYLTRANSFERASE DOMAIN-CONTAINING PROTEIN"/>
    <property type="match status" value="1"/>
</dbReference>
<dbReference type="AlphaFoldDB" id="A0A2T6GS98"/>
<evidence type="ECO:0000259" key="1">
    <source>
        <dbReference type="PROSITE" id="PS51186"/>
    </source>
</evidence>
<dbReference type="Pfam" id="PF13302">
    <property type="entry name" value="Acetyltransf_3"/>
    <property type="match status" value="1"/>
</dbReference>
<protein>
    <submittedName>
        <fullName evidence="2">N-acetyltransferase</fullName>
    </submittedName>
</protein>
<dbReference type="GO" id="GO:0016747">
    <property type="term" value="F:acyltransferase activity, transferring groups other than amino-acyl groups"/>
    <property type="evidence" value="ECO:0007669"/>
    <property type="project" value="InterPro"/>
</dbReference>
<dbReference type="Proteomes" id="UP000244178">
    <property type="component" value="Unassembled WGS sequence"/>
</dbReference>
<accession>A0A2T6GS98</accession>
<dbReference type="Gene3D" id="3.40.630.30">
    <property type="match status" value="1"/>
</dbReference>
<sequence>MLSSTTRTTRLLLRPPTLADLPQACAIHGDPQTHRFNPSGPDSAEATSDRLHSWIAHWQQYGFGYWAIARLDAPQQLIGFGGLMRAHFGQEAGLNLYFRFTPQAWGQGFANEMAQAALQLAFGELLAPRVTGLVRPDNLPSRRALERLGMTLDGELEDFPGQPPSLLYRLNAEDHRMIRSG</sequence>
<gene>
    <name evidence="2" type="ORF">C5U62_03365</name>
</gene>
<proteinExistence type="predicted"/>
<evidence type="ECO:0000313" key="3">
    <source>
        <dbReference type="Proteomes" id="UP000244178"/>
    </source>
</evidence>
<name>A0A2T6GS98_9PSED</name>